<evidence type="ECO:0000313" key="3">
    <source>
        <dbReference type="Proteomes" id="UP000633205"/>
    </source>
</evidence>
<dbReference type="InterPro" id="IPR036610">
    <property type="entry name" value="PEBP-like_sf"/>
</dbReference>
<reference evidence="2" key="2">
    <citation type="submission" date="2020-09" db="EMBL/GenBank/DDBJ databases">
        <authorList>
            <person name="Sun Q."/>
            <person name="Zhou Y."/>
        </authorList>
    </citation>
    <scope>NUCLEOTIDE SEQUENCE</scope>
    <source>
        <strain evidence="2">CGMCC 1.15152</strain>
    </source>
</reference>
<keyword evidence="3" id="KW-1185">Reference proteome</keyword>
<dbReference type="Gene3D" id="3.90.280.10">
    <property type="entry name" value="PEBP-like"/>
    <property type="match status" value="1"/>
</dbReference>
<comment type="caution">
    <text evidence="2">The sequence shown here is derived from an EMBL/GenBank/DDBJ whole genome shotgun (WGS) entry which is preliminary data.</text>
</comment>
<dbReference type="PANTHER" id="PTHR30289">
    <property type="entry name" value="UNCHARACTERIZED PROTEIN YBCL-RELATED"/>
    <property type="match status" value="1"/>
</dbReference>
<reference evidence="2" key="1">
    <citation type="journal article" date="2014" name="Int. J. Syst. Evol. Microbiol.">
        <title>Complete genome sequence of Corynebacterium casei LMG S-19264T (=DSM 44701T), isolated from a smear-ripened cheese.</title>
        <authorList>
            <consortium name="US DOE Joint Genome Institute (JGI-PGF)"/>
            <person name="Walter F."/>
            <person name="Albersmeier A."/>
            <person name="Kalinowski J."/>
            <person name="Ruckert C."/>
        </authorList>
    </citation>
    <scope>NUCLEOTIDE SEQUENCE</scope>
    <source>
        <strain evidence="2">CGMCC 1.15152</strain>
    </source>
</reference>
<dbReference type="NCBIfam" id="TIGR00481">
    <property type="entry name" value="YbhB/YbcL family Raf kinase inhibitor-like protein"/>
    <property type="match status" value="1"/>
</dbReference>
<dbReference type="InterPro" id="IPR008914">
    <property type="entry name" value="PEBP"/>
</dbReference>
<comment type="similarity">
    <text evidence="1">Belongs to the UPF0098 family.</text>
</comment>
<dbReference type="Proteomes" id="UP000633205">
    <property type="component" value="Unassembled WGS sequence"/>
</dbReference>
<protein>
    <recommendedName>
        <fullName evidence="4">YbhB/YbcL family Raf kinase inhibitor-like protein</fullName>
    </recommendedName>
</protein>
<name>A0A917DCG3_9MICO</name>
<sequence>MAFPGTITVTSPDFDDRARLADRFTAEHENVAPIIEVSGVPHDAVELALICHDPDAPLPFGFTHWTVFGIPSDTTTVTADVGREGITSKNEAGYSGPLPPPGHGEHSYYFWVYALSRPVEGEPTREEFLRDYADAVIEQNRVVGQYSR</sequence>
<organism evidence="2 3">
    <name type="scientific">Microbacterium faecale</name>
    <dbReference type="NCBI Taxonomy" id="1804630"/>
    <lineage>
        <taxon>Bacteria</taxon>
        <taxon>Bacillati</taxon>
        <taxon>Actinomycetota</taxon>
        <taxon>Actinomycetes</taxon>
        <taxon>Micrococcales</taxon>
        <taxon>Microbacteriaceae</taxon>
        <taxon>Microbacterium</taxon>
    </lineage>
</organism>
<proteinExistence type="inferred from homology"/>
<dbReference type="Pfam" id="PF01161">
    <property type="entry name" value="PBP"/>
    <property type="match status" value="1"/>
</dbReference>
<dbReference type="PANTHER" id="PTHR30289:SF1">
    <property type="entry name" value="PEBP (PHOSPHATIDYLETHANOLAMINE-BINDING PROTEIN) FAMILY PROTEIN"/>
    <property type="match status" value="1"/>
</dbReference>
<dbReference type="SUPFAM" id="SSF49777">
    <property type="entry name" value="PEBP-like"/>
    <property type="match status" value="1"/>
</dbReference>
<accession>A0A917DCG3</accession>
<dbReference type="RefSeq" id="WP_188710388.1">
    <property type="nucleotide sequence ID" value="NZ_BMHO01000001.1"/>
</dbReference>
<dbReference type="CDD" id="cd00865">
    <property type="entry name" value="PEBP_bact_arch"/>
    <property type="match status" value="1"/>
</dbReference>
<dbReference type="EMBL" id="BMHO01000001">
    <property type="protein sequence ID" value="GGD24985.1"/>
    <property type="molecule type" value="Genomic_DNA"/>
</dbReference>
<dbReference type="AlphaFoldDB" id="A0A917DCG3"/>
<gene>
    <name evidence="2" type="ORF">GCM10010915_01140</name>
</gene>
<dbReference type="InterPro" id="IPR005247">
    <property type="entry name" value="YbhB_YbcL/LppC-like"/>
</dbReference>
<evidence type="ECO:0000313" key="2">
    <source>
        <dbReference type="EMBL" id="GGD24985.1"/>
    </source>
</evidence>
<evidence type="ECO:0008006" key="4">
    <source>
        <dbReference type="Google" id="ProtNLM"/>
    </source>
</evidence>
<evidence type="ECO:0000256" key="1">
    <source>
        <dbReference type="ARBA" id="ARBA00007120"/>
    </source>
</evidence>